<feature type="transmembrane region" description="Helical" evidence="3">
    <location>
        <begin position="247"/>
        <end position="266"/>
    </location>
</feature>
<dbReference type="EMBL" id="NWMW01000001">
    <property type="protein sequence ID" value="PCD03398.1"/>
    <property type="molecule type" value="Genomic_DNA"/>
</dbReference>
<reference evidence="4 5" key="1">
    <citation type="submission" date="2017-09" db="EMBL/GenBank/DDBJ databases">
        <title>Sphingomonas spermidinifaciens 9NM-10, whole genome shotgun sequence.</title>
        <authorList>
            <person name="Feng G."/>
            <person name="Zhu H."/>
        </authorList>
    </citation>
    <scope>NUCLEOTIDE SEQUENCE [LARGE SCALE GENOMIC DNA]</scope>
    <source>
        <strain evidence="4 5">9NM-10</strain>
    </source>
</reference>
<name>A0A2A4B6J8_9SPHN</name>
<organism evidence="4 5">
    <name type="scientific">Sphingomonas spermidinifaciens</name>
    <dbReference type="NCBI Taxonomy" id="1141889"/>
    <lineage>
        <taxon>Bacteria</taxon>
        <taxon>Pseudomonadati</taxon>
        <taxon>Pseudomonadota</taxon>
        <taxon>Alphaproteobacteria</taxon>
        <taxon>Sphingomonadales</taxon>
        <taxon>Sphingomonadaceae</taxon>
        <taxon>Sphingomonas</taxon>
    </lineage>
</organism>
<protein>
    <recommendedName>
        <fullName evidence="6">CDP-alcohol phosphatidyltransferase</fullName>
    </recommendedName>
</protein>
<dbReference type="InterPro" id="IPR043130">
    <property type="entry name" value="CDP-OH_PTrfase_TM_dom"/>
</dbReference>
<dbReference type="GO" id="GO:0016020">
    <property type="term" value="C:membrane"/>
    <property type="evidence" value="ECO:0007669"/>
    <property type="project" value="InterPro"/>
</dbReference>
<evidence type="ECO:0000256" key="1">
    <source>
        <dbReference type="ARBA" id="ARBA00022679"/>
    </source>
</evidence>
<keyword evidence="3" id="KW-0812">Transmembrane</keyword>
<keyword evidence="3" id="KW-1133">Transmembrane helix</keyword>
<comment type="similarity">
    <text evidence="2">Belongs to the CDP-alcohol phosphatidyltransferase class-I family.</text>
</comment>
<dbReference type="InterPro" id="IPR048254">
    <property type="entry name" value="CDP_ALCOHOL_P_TRANSF_CS"/>
</dbReference>
<dbReference type="GO" id="GO:0016780">
    <property type="term" value="F:phosphotransferase activity, for other substituted phosphate groups"/>
    <property type="evidence" value="ECO:0007669"/>
    <property type="project" value="InterPro"/>
</dbReference>
<feature type="transmembrane region" description="Helical" evidence="3">
    <location>
        <begin position="116"/>
        <end position="143"/>
    </location>
</feature>
<evidence type="ECO:0000313" key="4">
    <source>
        <dbReference type="EMBL" id="PCD03398.1"/>
    </source>
</evidence>
<dbReference type="GO" id="GO:0008654">
    <property type="term" value="P:phospholipid biosynthetic process"/>
    <property type="evidence" value="ECO:0007669"/>
    <property type="project" value="InterPro"/>
</dbReference>
<evidence type="ECO:0008006" key="6">
    <source>
        <dbReference type="Google" id="ProtNLM"/>
    </source>
</evidence>
<evidence type="ECO:0000256" key="2">
    <source>
        <dbReference type="RuleBase" id="RU003750"/>
    </source>
</evidence>
<dbReference type="PROSITE" id="PS00379">
    <property type="entry name" value="CDP_ALCOHOL_P_TRANSF"/>
    <property type="match status" value="1"/>
</dbReference>
<dbReference type="OrthoDB" id="9790577at2"/>
<dbReference type="Proteomes" id="UP000218366">
    <property type="component" value="Unassembled WGS sequence"/>
</dbReference>
<keyword evidence="5" id="KW-1185">Reference proteome</keyword>
<keyword evidence="3" id="KW-0472">Membrane</keyword>
<evidence type="ECO:0000313" key="5">
    <source>
        <dbReference type="Proteomes" id="UP000218366"/>
    </source>
</evidence>
<dbReference type="InterPro" id="IPR000462">
    <property type="entry name" value="CDP-OH_P_trans"/>
</dbReference>
<dbReference type="Gene3D" id="1.20.120.1760">
    <property type="match status" value="1"/>
</dbReference>
<evidence type="ECO:0000256" key="3">
    <source>
        <dbReference type="SAM" id="Phobius"/>
    </source>
</evidence>
<feature type="transmembrane region" description="Helical" evidence="3">
    <location>
        <begin position="49"/>
        <end position="68"/>
    </location>
</feature>
<gene>
    <name evidence="4" type="ORF">COC42_03105</name>
</gene>
<feature type="transmembrane region" description="Helical" evidence="3">
    <location>
        <begin position="74"/>
        <end position="95"/>
    </location>
</feature>
<accession>A0A2A4B6J8</accession>
<dbReference type="Pfam" id="PF01066">
    <property type="entry name" value="CDP-OH_P_transf"/>
    <property type="match status" value="1"/>
</dbReference>
<dbReference type="AlphaFoldDB" id="A0A2A4B6J8"/>
<dbReference type="RefSeq" id="WP_096341798.1">
    <property type="nucleotide sequence ID" value="NZ_NWMW01000001.1"/>
</dbReference>
<proteinExistence type="inferred from homology"/>
<sequence>MRGWWRTVAFAADPSRDPRIEALSNRYLIHPVARALLPVALRARVSANAVSLAGLLLGAAAAACYLRWESAAFALAGLILSIGWMVADGLDGMVARATGTASAAGRFLDGLCDHGVFVLIYVALAVSLGSATGWMLAIVAGVLHAAQSSLYEGERARFQRRARGHASTTPPVVTGHWLVRAYDRLATSIDHGALPFERRMAGDAEPAAFGQAYARAAVPVMRAMTVLSANMRVGTIFAACLAGSPTLFWLFEIAVLSIVAAATIIAHRRVERRFAALPPSRPSAALIAGAAYKELADR</sequence>
<keyword evidence="1 2" id="KW-0808">Transferase</keyword>
<comment type="caution">
    <text evidence="4">The sequence shown here is derived from an EMBL/GenBank/DDBJ whole genome shotgun (WGS) entry which is preliminary data.</text>
</comment>